<dbReference type="AlphaFoldDB" id="A0A8J5MYJ5"/>
<comment type="subcellular location">
    <subcellularLocation>
        <location evidence="2 7">Cytoplasm</location>
    </subcellularLocation>
</comment>
<evidence type="ECO:0000313" key="8">
    <source>
        <dbReference type="EMBL" id="KAG7169250.1"/>
    </source>
</evidence>
<dbReference type="GO" id="GO:0005634">
    <property type="term" value="C:nucleus"/>
    <property type="evidence" value="ECO:0007669"/>
    <property type="project" value="TreeGrafter"/>
</dbReference>
<dbReference type="PANTHER" id="PTHR10012:SF0">
    <property type="entry name" value="SERINE_THREONINE-PROTEIN PHOSPHATASE 2A ACTIVATOR"/>
    <property type="match status" value="1"/>
</dbReference>
<dbReference type="GO" id="GO:0003755">
    <property type="term" value="F:peptidyl-prolyl cis-trans isomerase activity"/>
    <property type="evidence" value="ECO:0007669"/>
    <property type="project" value="UniProtKB-KW"/>
</dbReference>
<dbReference type="EMBL" id="JAHLQT010017704">
    <property type="protein sequence ID" value="KAG7169250.1"/>
    <property type="molecule type" value="Genomic_DNA"/>
</dbReference>
<sequence length="329" mass="37382">MQSVVDNISSDEENHKFEVPRRAVLSPPDVKKWEQSNAYQDILGFLTAMNTAVKGKKLSAECPVSPVTAALLKMLDTISQWIDEIPPIDQPQRYGNKSFREFYSKLKENGEDLLRETLPEEFHVAVPEVVVYLIESVGNSTRIDYGTGHELSFILFLTCLFKIEALKQEDSVAVVTQIFHRYIALSHKLQMTYKMEPAGSQGVWSLDDYQFIPFIWGSSQLQMHPKISPEMFCNEKIVNDNADEFMFLACIKFILSVKTGPFAEHSNQLWNISGVQSWTKINQGLIKMYKAEVLHKFPVVQHILFGTILSISPTTQITFHPPGTEMSST</sequence>
<evidence type="ECO:0000256" key="3">
    <source>
        <dbReference type="ARBA" id="ARBA00011019"/>
    </source>
</evidence>
<protein>
    <recommendedName>
        <fullName evidence="7">Serine/threonine-protein phosphatase 2A activator</fullName>
        <ecNumber evidence="7">5.2.1.8</ecNumber>
    </recommendedName>
    <alternativeName>
        <fullName evidence="7">Phosphotyrosyl phosphatase activator</fullName>
    </alternativeName>
</protein>
<comment type="similarity">
    <text evidence="3 7">Belongs to the PTPA-type PPIase family.</text>
</comment>
<dbReference type="PIRSF" id="PIRSF016325">
    <property type="entry name" value="Phstyr_phstse_ac"/>
    <property type="match status" value="1"/>
</dbReference>
<dbReference type="Pfam" id="PF03095">
    <property type="entry name" value="PTPA"/>
    <property type="match status" value="1"/>
</dbReference>
<evidence type="ECO:0000313" key="9">
    <source>
        <dbReference type="Proteomes" id="UP000747542"/>
    </source>
</evidence>
<dbReference type="Proteomes" id="UP000747542">
    <property type="component" value="Unassembled WGS sequence"/>
</dbReference>
<dbReference type="GO" id="GO:0005737">
    <property type="term" value="C:cytoplasm"/>
    <property type="evidence" value="ECO:0007669"/>
    <property type="project" value="UniProtKB-SubCell"/>
</dbReference>
<dbReference type="PANTHER" id="PTHR10012">
    <property type="entry name" value="SERINE/THREONINE-PROTEIN PHOSPHATASE 2A REGULATORY SUBUNIT B"/>
    <property type="match status" value="1"/>
</dbReference>
<dbReference type="GO" id="GO:0008160">
    <property type="term" value="F:protein tyrosine phosphatase activator activity"/>
    <property type="evidence" value="ECO:0007669"/>
    <property type="project" value="TreeGrafter"/>
</dbReference>
<dbReference type="EC" id="5.2.1.8" evidence="7"/>
<dbReference type="GO" id="GO:0000159">
    <property type="term" value="C:protein phosphatase type 2A complex"/>
    <property type="evidence" value="ECO:0007669"/>
    <property type="project" value="TreeGrafter"/>
</dbReference>
<evidence type="ECO:0000256" key="7">
    <source>
        <dbReference type="RuleBase" id="RU361210"/>
    </source>
</evidence>
<dbReference type="OrthoDB" id="16120at2759"/>
<reference evidence="8" key="1">
    <citation type="journal article" date="2021" name="Sci. Adv.">
        <title>The American lobster genome reveals insights on longevity, neural, and immune adaptations.</title>
        <authorList>
            <person name="Polinski J.M."/>
            <person name="Zimin A.V."/>
            <person name="Clark K.F."/>
            <person name="Kohn A.B."/>
            <person name="Sadowski N."/>
            <person name="Timp W."/>
            <person name="Ptitsyn A."/>
            <person name="Khanna P."/>
            <person name="Romanova D.Y."/>
            <person name="Williams P."/>
            <person name="Greenwood S.J."/>
            <person name="Moroz L.L."/>
            <person name="Walt D.R."/>
            <person name="Bodnar A.G."/>
        </authorList>
    </citation>
    <scope>NUCLEOTIDE SEQUENCE</scope>
    <source>
        <strain evidence="8">GMGI-L3</strain>
    </source>
</reference>
<keyword evidence="9" id="KW-1185">Reference proteome</keyword>
<accession>A0A8J5MYJ5</accession>
<keyword evidence="6 7" id="KW-0413">Isomerase</keyword>
<evidence type="ECO:0000256" key="6">
    <source>
        <dbReference type="ARBA" id="ARBA00023235"/>
    </source>
</evidence>
<evidence type="ECO:0000256" key="5">
    <source>
        <dbReference type="ARBA" id="ARBA00023110"/>
    </source>
</evidence>
<keyword evidence="4 7" id="KW-0963">Cytoplasm</keyword>
<comment type="catalytic activity">
    <reaction evidence="1 7">
        <text>[protein]-peptidylproline (omega=180) = [protein]-peptidylproline (omega=0)</text>
        <dbReference type="Rhea" id="RHEA:16237"/>
        <dbReference type="Rhea" id="RHEA-COMP:10747"/>
        <dbReference type="Rhea" id="RHEA-COMP:10748"/>
        <dbReference type="ChEBI" id="CHEBI:83833"/>
        <dbReference type="ChEBI" id="CHEBI:83834"/>
        <dbReference type="EC" id="5.2.1.8"/>
    </reaction>
</comment>
<name>A0A8J5MYJ5_HOMAM</name>
<keyword evidence="5 7" id="KW-0697">Rotamase</keyword>
<comment type="function">
    <text evidence="7">PPIases accelerate the folding of proteins. It catalyzes the cis-trans isomerization of proline imidic peptide bonds in oligopeptides.</text>
</comment>
<dbReference type="GO" id="GO:0007052">
    <property type="term" value="P:mitotic spindle organization"/>
    <property type="evidence" value="ECO:0007669"/>
    <property type="project" value="TreeGrafter"/>
</dbReference>
<dbReference type="FunFam" id="1.20.120.1150:FF:000002">
    <property type="entry name" value="Serine/threonine-protein phosphatase 2A activator"/>
    <property type="match status" value="1"/>
</dbReference>
<evidence type="ECO:0000256" key="1">
    <source>
        <dbReference type="ARBA" id="ARBA00000971"/>
    </source>
</evidence>
<proteinExistence type="inferred from homology"/>
<organism evidence="8 9">
    <name type="scientific">Homarus americanus</name>
    <name type="common">American lobster</name>
    <dbReference type="NCBI Taxonomy" id="6706"/>
    <lineage>
        <taxon>Eukaryota</taxon>
        <taxon>Metazoa</taxon>
        <taxon>Ecdysozoa</taxon>
        <taxon>Arthropoda</taxon>
        <taxon>Crustacea</taxon>
        <taxon>Multicrustacea</taxon>
        <taxon>Malacostraca</taxon>
        <taxon>Eumalacostraca</taxon>
        <taxon>Eucarida</taxon>
        <taxon>Decapoda</taxon>
        <taxon>Pleocyemata</taxon>
        <taxon>Astacidea</taxon>
        <taxon>Nephropoidea</taxon>
        <taxon>Nephropidae</taxon>
        <taxon>Homarus</taxon>
    </lineage>
</organism>
<gene>
    <name evidence="8" type="primary">PTPA-L</name>
    <name evidence="8" type="ORF">Hamer_G020939</name>
</gene>
<dbReference type="InterPro" id="IPR004327">
    <property type="entry name" value="Phstyr_phstse_ac"/>
</dbReference>
<dbReference type="CDD" id="cd04087">
    <property type="entry name" value="PTPA"/>
    <property type="match status" value="1"/>
</dbReference>
<comment type="caution">
    <text evidence="8">The sequence shown here is derived from an EMBL/GenBank/DDBJ whole genome shotgun (WGS) entry which is preliminary data.</text>
</comment>
<evidence type="ECO:0000256" key="4">
    <source>
        <dbReference type="ARBA" id="ARBA00022490"/>
    </source>
</evidence>
<evidence type="ECO:0000256" key="2">
    <source>
        <dbReference type="ARBA" id="ARBA00004496"/>
    </source>
</evidence>